<name>A0A3S0Q729_9FLAO</name>
<evidence type="ECO:0000313" key="2">
    <source>
        <dbReference type="Proteomes" id="UP000276953"/>
    </source>
</evidence>
<reference evidence="1 2" key="1">
    <citation type="submission" date="2018-12" db="EMBL/GenBank/DDBJ databases">
        <title>Draft Genome Sequence of Chryseobacterium arthrosphaerae strain ED882-96 Isolated from the Blood of a Patient with Liver Cirrhosis in Taiwan.</title>
        <authorList>
            <person name="Lin J.-N."/>
            <person name="Lai C.-H."/>
            <person name="Yang C.-H."/>
            <person name="Huang Y.-H."/>
        </authorList>
    </citation>
    <scope>NUCLEOTIDE SEQUENCE [LARGE SCALE GENOMIC DNA]</scope>
    <source>
        <strain evidence="1 2">ED882-96</strain>
    </source>
</reference>
<accession>A0A3S0Q729</accession>
<gene>
    <name evidence="1" type="ORF">EJ377_01175</name>
</gene>
<dbReference type="Proteomes" id="UP000276953">
    <property type="component" value="Unassembled WGS sequence"/>
</dbReference>
<dbReference type="AlphaFoldDB" id="A0A3S0Q729"/>
<organism evidence="1 2">
    <name type="scientific">Chryseobacterium arthrosphaerae</name>
    <dbReference type="NCBI Taxonomy" id="651561"/>
    <lineage>
        <taxon>Bacteria</taxon>
        <taxon>Pseudomonadati</taxon>
        <taxon>Bacteroidota</taxon>
        <taxon>Flavobacteriia</taxon>
        <taxon>Flavobacteriales</taxon>
        <taxon>Weeksellaceae</taxon>
        <taxon>Chryseobacterium group</taxon>
        <taxon>Chryseobacterium</taxon>
    </lineage>
</organism>
<comment type="caution">
    <text evidence="1">The sequence shown here is derived from an EMBL/GenBank/DDBJ whole genome shotgun (WGS) entry which is preliminary data.</text>
</comment>
<proteinExistence type="predicted"/>
<sequence>MDNATFATISFTAAQINTIGVNIGKVYMRLRLVQPDTGVTIADLTTGANASVVDERAIGDGVSTGLYGSVSGGEVEDYQLTIIRDYGDVPASYENGSPASQTNSIVPELTIGATIDYELINAPATAGNDNNATNGME</sequence>
<evidence type="ECO:0000313" key="1">
    <source>
        <dbReference type="EMBL" id="RTZ49329.1"/>
    </source>
</evidence>
<dbReference type="EMBL" id="RYFC01000001">
    <property type="protein sequence ID" value="RTZ49329.1"/>
    <property type="molecule type" value="Genomic_DNA"/>
</dbReference>
<protein>
    <submittedName>
        <fullName evidence="1">Uncharacterized protein</fullName>
    </submittedName>
</protein>